<dbReference type="Proteomes" id="UP000000467">
    <property type="component" value="Chromosome"/>
</dbReference>
<evidence type="ECO:0000256" key="4">
    <source>
        <dbReference type="ARBA" id="ARBA00022692"/>
    </source>
</evidence>
<dbReference type="CDD" id="cd06174">
    <property type="entry name" value="MFS"/>
    <property type="match status" value="1"/>
</dbReference>
<dbReference type="PANTHER" id="PTHR43124:SF3">
    <property type="entry name" value="CHLORAMPHENICOL EFFLUX PUMP RV0191"/>
    <property type="match status" value="1"/>
</dbReference>
<accession>K4LCD3</accession>
<dbReference type="GO" id="GO:0005886">
    <property type="term" value="C:plasma membrane"/>
    <property type="evidence" value="ECO:0007669"/>
    <property type="project" value="UniProtKB-SubCell"/>
</dbReference>
<organism evidence="9 10">
    <name type="scientific">Thermacetogenium phaeum (strain ATCC BAA-254 / DSM 26808 / PB)</name>
    <dbReference type="NCBI Taxonomy" id="1089553"/>
    <lineage>
        <taxon>Bacteria</taxon>
        <taxon>Bacillati</taxon>
        <taxon>Bacillota</taxon>
        <taxon>Clostridia</taxon>
        <taxon>Thermoanaerobacterales</taxon>
        <taxon>Thermoanaerobacteraceae</taxon>
        <taxon>Thermacetogenium</taxon>
    </lineage>
</organism>
<dbReference type="SUPFAM" id="SSF103473">
    <property type="entry name" value="MFS general substrate transporter"/>
    <property type="match status" value="1"/>
</dbReference>
<feature type="transmembrane region" description="Helical" evidence="7">
    <location>
        <begin position="300"/>
        <end position="320"/>
    </location>
</feature>
<keyword evidence="4 7" id="KW-0812">Transmembrane</keyword>
<dbReference type="InterPro" id="IPR036259">
    <property type="entry name" value="MFS_trans_sf"/>
</dbReference>
<feature type="transmembrane region" description="Helical" evidence="7">
    <location>
        <begin position="332"/>
        <end position="351"/>
    </location>
</feature>
<reference evidence="9 10" key="1">
    <citation type="journal article" date="2012" name="BMC Genomics">
        <title>Genome-guided analysis of physiological and morphological traits of the fermentative acetate oxidizer Thermacetogenium phaeum.</title>
        <authorList>
            <person name="Oehler D."/>
            <person name="Poehlein A."/>
            <person name="Leimbach A."/>
            <person name="Muller N."/>
            <person name="Daniel R."/>
            <person name="Gottschalk G."/>
            <person name="Schink B."/>
        </authorList>
    </citation>
    <scope>NUCLEOTIDE SEQUENCE [LARGE SCALE GENOMIC DNA]</scope>
    <source>
        <strain evidence="10">ATCC BAA-254 / DSM 26808 / PB</strain>
    </source>
</reference>
<dbReference type="Gene3D" id="1.20.1250.20">
    <property type="entry name" value="MFS general substrate transporter like domains"/>
    <property type="match status" value="2"/>
</dbReference>
<protein>
    <submittedName>
        <fullName evidence="9">MFS-1 transporter</fullName>
    </submittedName>
</protein>
<dbReference type="STRING" id="1089553.Tph_c01450"/>
<dbReference type="KEGG" id="tpz:Tph_c01450"/>
<dbReference type="GO" id="GO:0022857">
    <property type="term" value="F:transmembrane transporter activity"/>
    <property type="evidence" value="ECO:0007669"/>
    <property type="project" value="InterPro"/>
</dbReference>
<feature type="domain" description="Major facilitator superfamily (MFS) profile" evidence="8">
    <location>
        <begin position="8"/>
        <end position="393"/>
    </location>
</feature>
<dbReference type="PROSITE" id="PS50850">
    <property type="entry name" value="MFS"/>
    <property type="match status" value="1"/>
</dbReference>
<feature type="transmembrane region" description="Helical" evidence="7">
    <location>
        <begin position="205"/>
        <end position="229"/>
    </location>
</feature>
<dbReference type="PANTHER" id="PTHR43124">
    <property type="entry name" value="PURINE EFFLUX PUMP PBUE"/>
    <property type="match status" value="1"/>
</dbReference>
<evidence type="ECO:0000256" key="7">
    <source>
        <dbReference type="SAM" id="Phobius"/>
    </source>
</evidence>
<feature type="transmembrane region" description="Helical" evidence="7">
    <location>
        <begin position="44"/>
        <end position="64"/>
    </location>
</feature>
<proteinExistence type="predicted"/>
<feature type="transmembrane region" description="Helical" evidence="7">
    <location>
        <begin position="131"/>
        <end position="151"/>
    </location>
</feature>
<evidence type="ECO:0000256" key="3">
    <source>
        <dbReference type="ARBA" id="ARBA00022475"/>
    </source>
</evidence>
<dbReference type="EMBL" id="CP003732">
    <property type="protein sequence ID" value="AFV10393.1"/>
    <property type="molecule type" value="Genomic_DNA"/>
</dbReference>
<evidence type="ECO:0000259" key="8">
    <source>
        <dbReference type="PROSITE" id="PS50850"/>
    </source>
</evidence>
<keyword evidence="2" id="KW-0813">Transport</keyword>
<dbReference type="HOGENOM" id="CLU_001265_63_0_9"/>
<comment type="subcellular location">
    <subcellularLocation>
        <location evidence="1">Cell membrane</location>
        <topology evidence="1">Multi-pass membrane protein</topology>
    </subcellularLocation>
</comment>
<feature type="transmembrane region" description="Helical" evidence="7">
    <location>
        <begin position="76"/>
        <end position="100"/>
    </location>
</feature>
<sequence>MKRKAWAVMWVAYLAGVAIALNQFKVPPVMQVLLDSLQVSMATGGWLMSVFSVAGVMFALPAAFLLGRVGPKASGLVALGCTIVGSVIGALAQGAGVLLVGRIIEGIGLALIAVVAPAVISMWFEPQERGLPMGIWSSWVPVATFVMYNIADAIQKSFGWQGIWWLGTAVALVAFVAYAAVVDVPDKGAAGEEKQKGAPVSMGEGLLSLNTWLLALAFCGFNFALIGYSTWAPSYLSEFPGVGTAAANFYASLPSLVLIPGGIFAGWVLDRTRNRKAVLTIALAAVTVVLIWCFKLDTFIVVPYMIGIGLISSFVPSSTFTLAPETAPRPELAGVALGVVSIGQNFGMLVGPPVIAKAAAGGAWVMGTYPVVIGCAVAIVAALLMRIRAGASA</sequence>
<feature type="transmembrane region" description="Helical" evidence="7">
    <location>
        <begin position="249"/>
        <end position="269"/>
    </location>
</feature>
<dbReference type="InterPro" id="IPR020846">
    <property type="entry name" value="MFS_dom"/>
</dbReference>
<keyword evidence="10" id="KW-1185">Reference proteome</keyword>
<evidence type="ECO:0000313" key="10">
    <source>
        <dbReference type="Proteomes" id="UP000000467"/>
    </source>
</evidence>
<dbReference type="InterPro" id="IPR050189">
    <property type="entry name" value="MFS_Efflux_Transporters"/>
</dbReference>
<dbReference type="eggNOG" id="COG2814">
    <property type="taxonomic scope" value="Bacteria"/>
</dbReference>
<evidence type="ECO:0000256" key="2">
    <source>
        <dbReference type="ARBA" id="ARBA00022448"/>
    </source>
</evidence>
<dbReference type="Pfam" id="PF07690">
    <property type="entry name" value="MFS_1"/>
    <property type="match status" value="1"/>
</dbReference>
<feature type="transmembrane region" description="Helical" evidence="7">
    <location>
        <begin position="276"/>
        <end position="294"/>
    </location>
</feature>
<dbReference type="AlphaFoldDB" id="K4LCD3"/>
<evidence type="ECO:0000313" key="9">
    <source>
        <dbReference type="EMBL" id="AFV10393.1"/>
    </source>
</evidence>
<dbReference type="RefSeq" id="WP_015049313.1">
    <property type="nucleotide sequence ID" value="NC_018870.1"/>
</dbReference>
<dbReference type="InterPro" id="IPR011701">
    <property type="entry name" value="MFS"/>
</dbReference>
<keyword evidence="6 7" id="KW-0472">Membrane</keyword>
<keyword evidence="3" id="KW-1003">Cell membrane</keyword>
<feature type="transmembrane region" description="Helical" evidence="7">
    <location>
        <begin position="106"/>
        <end position="124"/>
    </location>
</feature>
<evidence type="ECO:0000256" key="1">
    <source>
        <dbReference type="ARBA" id="ARBA00004651"/>
    </source>
</evidence>
<evidence type="ECO:0000256" key="6">
    <source>
        <dbReference type="ARBA" id="ARBA00023136"/>
    </source>
</evidence>
<dbReference type="OrthoDB" id="1727317at2"/>
<gene>
    <name evidence="9" type="ordered locus">Tph_c01450</name>
</gene>
<name>K4LCD3_THEPS</name>
<evidence type="ECO:0000256" key="5">
    <source>
        <dbReference type="ARBA" id="ARBA00022989"/>
    </source>
</evidence>
<feature type="transmembrane region" description="Helical" evidence="7">
    <location>
        <begin position="163"/>
        <end position="184"/>
    </location>
</feature>
<feature type="transmembrane region" description="Helical" evidence="7">
    <location>
        <begin position="363"/>
        <end position="385"/>
    </location>
</feature>
<keyword evidence="5 7" id="KW-1133">Transmembrane helix</keyword>